<keyword evidence="2" id="KW-1185">Reference proteome</keyword>
<dbReference type="EMBL" id="CP036267">
    <property type="protein sequence ID" value="QDT33108.1"/>
    <property type="molecule type" value="Genomic_DNA"/>
</dbReference>
<reference evidence="1 2" key="1">
    <citation type="submission" date="2019-02" db="EMBL/GenBank/DDBJ databases">
        <title>Deep-cultivation of Planctomycetes and their phenomic and genomic characterization uncovers novel biology.</title>
        <authorList>
            <person name="Wiegand S."/>
            <person name="Jogler M."/>
            <person name="Boedeker C."/>
            <person name="Pinto D."/>
            <person name="Vollmers J."/>
            <person name="Rivas-Marin E."/>
            <person name="Kohn T."/>
            <person name="Peeters S.H."/>
            <person name="Heuer A."/>
            <person name="Rast P."/>
            <person name="Oberbeckmann S."/>
            <person name="Bunk B."/>
            <person name="Jeske O."/>
            <person name="Meyerdierks A."/>
            <person name="Storesund J.E."/>
            <person name="Kallscheuer N."/>
            <person name="Luecker S."/>
            <person name="Lage O.M."/>
            <person name="Pohl T."/>
            <person name="Merkel B.J."/>
            <person name="Hornburger P."/>
            <person name="Mueller R.-W."/>
            <person name="Bruemmer F."/>
            <person name="Labrenz M."/>
            <person name="Spormann A.M."/>
            <person name="Op den Camp H."/>
            <person name="Overmann J."/>
            <person name="Amann R."/>
            <person name="Jetten M.S.M."/>
            <person name="Mascher T."/>
            <person name="Medema M.H."/>
            <person name="Devos D.P."/>
            <person name="Kaster A.-K."/>
            <person name="Ovreas L."/>
            <person name="Rohde M."/>
            <person name="Galperin M.Y."/>
            <person name="Jogler C."/>
        </authorList>
    </citation>
    <scope>NUCLEOTIDE SEQUENCE [LARGE SCALE GENOMIC DNA]</scope>
    <source>
        <strain evidence="1 2">Mal48</strain>
    </source>
</reference>
<organism evidence="1 2">
    <name type="scientific">Thalassoglobus polymorphus</name>
    <dbReference type="NCBI Taxonomy" id="2527994"/>
    <lineage>
        <taxon>Bacteria</taxon>
        <taxon>Pseudomonadati</taxon>
        <taxon>Planctomycetota</taxon>
        <taxon>Planctomycetia</taxon>
        <taxon>Planctomycetales</taxon>
        <taxon>Planctomycetaceae</taxon>
        <taxon>Thalassoglobus</taxon>
    </lineage>
</organism>
<sequence>MTVAGVELGLQEMHISTKITSQNEFLSESTEISQESKLNACLSITDPRRLIVLKKCKIFTPNARGSELHSHCDEDPYEHSHDQHPKFPPFLSIFRIGVQVLPRGEQQFY</sequence>
<name>A0A517QN89_9PLAN</name>
<accession>A0A517QN89</accession>
<dbReference type="AlphaFoldDB" id="A0A517QN89"/>
<evidence type="ECO:0000313" key="2">
    <source>
        <dbReference type="Proteomes" id="UP000315724"/>
    </source>
</evidence>
<proteinExistence type="predicted"/>
<gene>
    <name evidence="1" type="ORF">Mal48_23600</name>
</gene>
<evidence type="ECO:0000313" key="1">
    <source>
        <dbReference type="EMBL" id="QDT33108.1"/>
    </source>
</evidence>
<protein>
    <submittedName>
        <fullName evidence="1">Uncharacterized protein</fullName>
    </submittedName>
</protein>
<dbReference type="Proteomes" id="UP000315724">
    <property type="component" value="Chromosome"/>
</dbReference>
<dbReference type="KEGG" id="tpol:Mal48_23600"/>